<gene>
    <name evidence="1" type="ORF">HMPREF0072_2082</name>
</gene>
<dbReference type="InterPro" id="IPR011856">
    <property type="entry name" value="tRNA_endonuc-like_dom_sf"/>
</dbReference>
<comment type="caution">
    <text evidence="1">The sequence shown here is derived from an EMBL/GenBank/DDBJ whole genome shotgun (WGS) entry which is preliminary data.</text>
</comment>
<keyword evidence="2" id="KW-1185">Reference proteome</keyword>
<organism evidence="1 2">
    <name type="scientific">Anaerococcus lactolyticus ATCC 51172</name>
    <dbReference type="NCBI Taxonomy" id="525254"/>
    <lineage>
        <taxon>Bacteria</taxon>
        <taxon>Bacillati</taxon>
        <taxon>Bacillota</taxon>
        <taxon>Tissierellia</taxon>
        <taxon>Tissierellales</taxon>
        <taxon>Peptoniphilaceae</taxon>
        <taxon>Anaerococcus</taxon>
    </lineage>
</organism>
<sequence>MYNMELTKKFELQNCKNKIKYKIIHNEIPISLDKNLDEAIKYLLWYVPNINSEQAKKEELLTNLEYDDYVFEELMTVMRLRDIDVLFTDSIKTYIIDDFKEGICPCDQKIVMTLADGETKTMSLLRHVRNAIAHGNFNVVSGILIGFDIKRLAEDKIQYRGIFKIKPEGLLVALRKVLFDLSSQEFIAEAFRRAGYKVEPYQEEYQRSHRFDLYAKKNNNRFALEIRNYNYDHKISEKEISKMINDFRGVVEGLIPVLIINSTYLTEKAKEKLLEADVIILDIKNIKKMHKGRDMVGEILRDNSIFKIIS</sequence>
<dbReference type="Gene3D" id="3.40.1350.10">
    <property type="match status" value="1"/>
</dbReference>
<dbReference type="eggNOG" id="ENOG5033PCX">
    <property type="taxonomic scope" value="Bacteria"/>
</dbReference>
<proteinExistence type="predicted"/>
<evidence type="ECO:0000313" key="2">
    <source>
        <dbReference type="Proteomes" id="UP000005984"/>
    </source>
</evidence>
<dbReference type="Proteomes" id="UP000005984">
    <property type="component" value="Unassembled WGS sequence"/>
</dbReference>
<protein>
    <recommendedName>
        <fullName evidence="3">Restriction endonuclease type IV Mrr domain-containing protein</fullName>
    </recommendedName>
</protein>
<evidence type="ECO:0000313" key="1">
    <source>
        <dbReference type="EMBL" id="EEI85406.1"/>
    </source>
</evidence>
<reference evidence="1 2" key="1">
    <citation type="submission" date="2008-10" db="EMBL/GenBank/DDBJ databases">
        <authorList>
            <person name="Qin X."/>
            <person name="Bachman B."/>
            <person name="Battles P."/>
            <person name="Bell A."/>
            <person name="Bess C."/>
            <person name="Bickham C."/>
            <person name="Chaboub L."/>
            <person name="Chen D."/>
            <person name="Coyle M."/>
            <person name="Deiros D.R."/>
            <person name="Dinh H."/>
            <person name="Forbes L."/>
            <person name="Fowler G."/>
            <person name="Francisco L."/>
            <person name="Fu Q."/>
            <person name="Gubbala S."/>
            <person name="Hale W."/>
            <person name="Han Y."/>
            <person name="Hemphill L."/>
            <person name="Highlander S.K."/>
            <person name="Hirani K."/>
            <person name="Hogues M."/>
            <person name="Jackson L."/>
            <person name="Jakkamsetti A."/>
            <person name="Javaid M."/>
            <person name="Jiang H."/>
            <person name="Korchina V."/>
            <person name="Kovar C."/>
            <person name="Lara F."/>
            <person name="Lee S."/>
            <person name="Mata R."/>
            <person name="Mathew T."/>
            <person name="Moen C."/>
            <person name="Morales K."/>
            <person name="Munidasa M."/>
            <person name="Nazareth L."/>
            <person name="Ngo R."/>
            <person name="Nguyen L."/>
            <person name="Okwuonu G."/>
            <person name="Ongeri F."/>
            <person name="Patil S."/>
            <person name="Petrosino J."/>
            <person name="Pham C."/>
            <person name="Pham P."/>
            <person name="Pu L.-L."/>
            <person name="Puazo M."/>
            <person name="Raj R."/>
            <person name="Reid J."/>
            <person name="Rouhana J."/>
            <person name="Saada N."/>
            <person name="Shang Y."/>
            <person name="Simmons D."/>
            <person name="Thornton R."/>
            <person name="Warren J."/>
            <person name="Weissenberger G."/>
            <person name="Zhang J."/>
            <person name="Zhang L."/>
            <person name="Zhou C."/>
            <person name="Zhu D."/>
            <person name="Muzny D."/>
            <person name="Worley K."/>
            <person name="Gibbs R."/>
        </authorList>
    </citation>
    <scope>NUCLEOTIDE SEQUENCE [LARGE SCALE GENOMIC DNA]</scope>
    <source>
        <strain evidence="1 2">ATCC 51172</strain>
    </source>
</reference>
<dbReference type="SUPFAM" id="SSF52980">
    <property type="entry name" value="Restriction endonuclease-like"/>
    <property type="match status" value="1"/>
</dbReference>
<accession>C2BIB2</accession>
<name>C2BIB2_9FIRM</name>
<dbReference type="HOGENOM" id="CLU_939286_0_0_9"/>
<evidence type="ECO:0008006" key="3">
    <source>
        <dbReference type="Google" id="ProtNLM"/>
    </source>
</evidence>
<dbReference type="STRING" id="525254.HMPREF0072_2082"/>
<dbReference type="AlphaFoldDB" id="C2BIB2"/>
<dbReference type="GO" id="GO:0003676">
    <property type="term" value="F:nucleic acid binding"/>
    <property type="evidence" value="ECO:0007669"/>
    <property type="project" value="InterPro"/>
</dbReference>
<dbReference type="EMBL" id="ABYO01000281">
    <property type="protein sequence ID" value="EEI85406.1"/>
    <property type="molecule type" value="Genomic_DNA"/>
</dbReference>
<dbReference type="InterPro" id="IPR011335">
    <property type="entry name" value="Restrct_endonuc-II-like"/>
</dbReference>